<dbReference type="KEGG" id="iho:Igni_1246"/>
<dbReference type="Pfam" id="PF07969">
    <property type="entry name" value="Amidohydro_3"/>
    <property type="match status" value="1"/>
</dbReference>
<gene>
    <name evidence="2" type="ordered locus">Igni_1246</name>
</gene>
<organism evidence="2 3">
    <name type="scientific">Ignicoccus hospitalis (strain KIN4/I / DSM 18386 / JCM 14125)</name>
    <dbReference type="NCBI Taxonomy" id="453591"/>
    <lineage>
        <taxon>Archaea</taxon>
        <taxon>Thermoproteota</taxon>
        <taxon>Thermoprotei</taxon>
        <taxon>Desulfurococcales</taxon>
        <taxon>Desulfurococcaceae</taxon>
        <taxon>Ignicoccus</taxon>
    </lineage>
</organism>
<protein>
    <submittedName>
        <fullName evidence="2">Amidohydrolase 3</fullName>
    </submittedName>
</protein>
<dbReference type="eggNOG" id="arCOG00691">
    <property type="taxonomic scope" value="Archaea"/>
</dbReference>
<keyword evidence="2" id="KW-0378">Hydrolase</keyword>
<accession>A8ABX0</accession>
<dbReference type="HOGENOM" id="CLU_720822_0_0_2"/>
<dbReference type="RefSeq" id="WP_012123386.1">
    <property type="nucleotide sequence ID" value="NC_009776.1"/>
</dbReference>
<dbReference type="Gene3D" id="3.10.310.70">
    <property type="match status" value="1"/>
</dbReference>
<dbReference type="PANTHER" id="PTHR22642:SF2">
    <property type="entry name" value="PROTEIN LONG AFTER FAR-RED 3"/>
    <property type="match status" value="1"/>
</dbReference>
<dbReference type="PANTHER" id="PTHR22642">
    <property type="entry name" value="IMIDAZOLONEPROPIONASE"/>
    <property type="match status" value="1"/>
</dbReference>
<keyword evidence="3" id="KW-1185">Reference proteome</keyword>
<sequence length="383" mass="42936">MLCNAPLEEGPEARAMFVDTHFHLSWSARSKIDLNLKDCKSVEEVLLRVRREAERGGTYKGWVVGTLLPLKLARSLDRFALDEASPEVPVSLATRDGHMAVANTKALKLGGVSCEDEGAECEDGKLTGRLYESAMRKLRRVIPDPDTMLLYKAFKAVLDELKDGGVVEVHSMTSRWLEMEIVNKIKHDVKVYHYVRTETYIPGAVGVKLFVDGVIVHGTAMTEGKGRLYVPLERLVAWIKKGKEEGFQVAVHVMGDEALDVVLKAFKLAGSPKRVLRIEHAALVRDDQLEPLAEAGVPVSVQPGIMEAVGVEEFKRILGNRWKEFMRVKDMLEAGVRVYGGSDHPVGPWRFEEIKKYYKLLWRPPSEEEVLKLHTSGHEMVEG</sequence>
<reference evidence="2 3" key="1">
    <citation type="journal article" date="2008" name="Genome Biol.">
        <title>A genomic analysis of the archaeal system Ignicoccus hospitalis-Nanoarchaeum equitans.</title>
        <authorList>
            <person name="Podar M."/>
            <person name="Anderson I."/>
            <person name="Makarova K.S."/>
            <person name="Elkins J.G."/>
            <person name="Ivanova N."/>
            <person name="Wall M.A."/>
            <person name="Lykidis A."/>
            <person name="Mavromatis K."/>
            <person name="Sun H."/>
            <person name="Hudson M.E."/>
            <person name="Chen W."/>
            <person name="Deciu C."/>
            <person name="Hutchison D."/>
            <person name="Eads J.R."/>
            <person name="Anderson A."/>
            <person name="Fernandes F."/>
            <person name="Szeto E."/>
            <person name="Lapidus A."/>
            <person name="Kyrpides N.C."/>
            <person name="Saier M.H.Jr."/>
            <person name="Richardson P.M."/>
            <person name="Rachel R."/>
            <person name="Huber H."/>
            <person name="Eisen J.A."/>
            <person name="Koonin E.V."/>
            <person name="Keller M."/>
            <person name="Stetter K.O."/>
        </authorList>
    </citation>
    <scope>NUCLEOTIDE SEQUENCE [LARGE SCALE GENOMIC DNA]</scope>
    <source>
        <strain evidence="3">KIN4/I / DSM 18386 / JCM 14125</strain>
    </source>
</reference>
<dbReference type="EMBL" id="CP000816">
    <property type="protein sequence ID" value="ABU82422.1"/>
    <property type="molecule type" value="Genomic_DNA"/>
</dbReference>
<dbReference type="AlphaFoldDB" id="A8ABX0"/>
<evidence type="ECO:0000313" key="3">
    <source>
        <dbReference type="Proteomes" id="UP000000262"/>
    </source>
</evidence>
<name>A8ABX0_IGNH4</name>
<dbReference type="GO" id="GO:0016787">
    <property type="term" value="F:hydrolase activity"/>
    <property type="evidence" value="ECO:0007669"/>
    <property type="project" value="UniProtKB-KW"/>
</dbReference>
<dbReference type="PhylomeDB" id="A8ABX0"/>
<dbReference type="InterPro" id="IPR013108">
    <property type="entry name" value="Amidohydro_3"/>
</dbReference>
<dbReference type="STRING" id="453591.Igni_1246"/>
<dbReference type="Proteomes" id="UP000000262">
    <property type="component" value="Chromosome"/>
</dbReference>
<dbReference type="Gene3D" id="3.20.20.140">
    <property type="entry name" value="Metal-dependent hydrolases"/>
    <property type="match status" value="1"/>
</dbReference>
<feature type="domain" description="Amidohydrolase 3" evidence="1">
    <location>
        <begin position="17"/>
        <end position="348"/>
    </location>
</feature>
<proteinExistence type="predicted"/>
<evidence type="ECO:0000313" key="2">
    <source>
        <dbReference type="EMBL" id="ABU82422.1"/>
    </source>
</evidence>
<evidence type="ECO:0000259" key="1">
    <source>
        <dbReference type="Pfam" id="PF07969"/>
    </source>
</evidence>
<dbReference type="InterPro" id="IPR032466">
    <property type="entry name" value="Metal_Hydrolase"/>
</dbReference>
<dbReference type="GeneID" id="5562944"/>
<dbReference type="SUPFAM" id="SSF51556">
    <property type="entry name" value="Metallo-dependent hydrolases"/>
    <property type="match status" value="1"/>
</dbReference>
<dbReference type="OrthoDB" id="8791at2157"/>